<dbReference type="Proteomes" id="UP000447434">
    <property type="component" value="Chromosome 25"/>
</dbReference>
<proteinExistence type="predicted"/>
<dbReference type="AlphaFoldDB" id="A0A6A4N798"/>
<evidence type="ECO:0000313" key="2">
    <source>
        <dbReference type="Proteomes" id="UP000447434"/>
    </source>
</evidence>
<reference evidence="2" key="1">
    <citation type="journal article" date="2020" name="Nat. Commun.">
        <title>Genome sequence of the cluster root forming white lupin.</title>
        <authorList>
            <person name="Hufnagel B."/>
            <person name="Marques A."/>
            <person name="Soriano A."/>
            <person name="Marques L."/>
            <person name="Divol F."/>
            <person name="Doumas P."/>
            <person name="Sallet E."/>
            <person name="Mancinotti D."/>
            <person name="Carrere S."/>
            <person name="Marande W."/>
            <person name="Arribat S."/>
            <person name="Keller J."/>
            <person name="Huneau C."/>
            <person name="Blein T."/>
            <person name="Aime D."/>
            <person name="Laguerre M."/>
            <person name="Taylor J."/>
            <person name="Schubert V."/>
            <person name="Nelson M."/>
            <person name="Geu-Flores F."/>
            <person name="Crespi M."/>
            <person name="Gallardo-Guerrero K."/>
            <person name="Delaux P.-M."/>
            <person name="Salse J."/>
            <person name="Berges H."/>
            <person name="Guyot R."/>
            <person name="Gouzy J."/>
            <person name="Peret B."/>
        </authorList>
    </citation>
    <scope>NUCLEOTIDE SEQUENCE [LARGE SCALE GENOMIC DNA]</scope>
    <source>
        <strain evidence="2">cv. Amiga</strain>
    </source>
</reference>
<organism evidence="1 2">
    <name type="scientific">Lupinus albus</name>
    <name type="common">White lupine</name>
    <name type="synonym">Lupinus termis</name>
    <dbReference type="NCBI Taxonomy" id="3870"/>
    <lineage>
        <taxon>Eukaryota</taxon>
        <taxon>Viridiplantae</taxon>
        <taxon>Streptophyta</taxon>
        <taxon>Embryophyta</taxon>
        <taxon>Tracheophyta</taxon>
        <taxon>Spermatophyta</taxon>
        <taxon>Magnoliopsida</taxon>
        <taxon>eudicotyledons</taxon>
        <taxon>Gunneridae</taxon>
        <taxon>Pentapetalae</taxon>
        <taxon>rosids</taxon>
        <taxon>fabids</taxon>
        <taxon>Fabales</taxon>
        <taxon>Fabaceae</taxon>
        <taxon>Papilionoideae</taxon>
        <taxon>50 kb inversion clade</taxon>
        <taxon>genistoids sensu lato</taxon>
        <taxon>core genistoids</taxon>
        <taxon>Genisteae</taxon>
        <taxon>Lupinus</taxon>
    </lineage>
</organism>
<accession>A0A6A4N798</accession>
<gene>
    <name evidence="1" type="ORF">Lalb_Chr25g0282221</name>
</gene>
<sequence>MWFLLSVDGEFTITGLCSMGKKQISDFFHSHFHLLQLSSEFFMFVVEFIL</sequence>
<comment type="caution">
    <text evidence="1">The sequence shown here is derived from an EMBL/GenBank/DDBJ whole genome shotgun (WGS) entry which is preliminary data.</text>
</comment>
<name>A0A6A4N798_LUPAL</name>
<keyword evidence="2" id="KW-1185">Reference proteome</keyword>
<dbReference type="EMBL" id="WOCE01000025">
    <property type="protein sequence ID" value="KAE9584801.1"/>
    <property type="molecule type" value="Genomic_DNA"/>
</dbReference>
<protein>
    <submittedName>
        <fullName evidence="1">Uncharacterized protein</fullName>
    </submittedName>
</protein>
<evidence type="ECO:0000313" key="1">
    <source>
        <dbReference type="EMBL" id="KAE9584801.1"/>
    </source>
</evidence>